<dbReference type="Gene3D" id="2.60.40.10">
    <property type="entry name" value="Immunoglobulins"/>
    <property type="match status" value="2"/>
</dbReference>
<dbReference type="FunCoup" id="A0A6I8NA31">
    <property type="interactions" value="550"/>
</dbReference>
<dbReference type="KEGG" id="oaa:103167426"/>
<evidence type="ECO:0000256" key="7">
    <source>
        <dbReference type="SAM" id="SignalP"/>
    </source>
</evidence>
<evidence type="ECO:0000256" key="1">
    <source>
        <dbReference type="ARBA" id="ARBA00005399"/>
    </source>
</evidence>
<evidence type="ECO:0000313" key="10">
    <source>
        <dbReference type="Proteomes" id="UP000002279"/>
    </source>
</evidence>
<keyword evidence="3" id="KW-1015">Disulfide bond</keyword>
<evidence type="ECO:0000256" key="2">
    <source>
        <dbReference type="ARBA" id="ARBA00022729"/>
    </source>
</evidence>
<comment type="similarity">
    <text evidence="1">Belongs to the type II cytokine receptor family.</text>
</comment>
<feature type="region of interest" description="Disordered" evidence="5">
    <location>
        <begin position="455"/>
        <end position="520"/>
    </location>
</feature>
<feature type="region of interest" description="Disordered" evidence="5">
    <location>
        <begin position="388"/>
        <end position="412"/>
    </location>
</feature>
<name>A0A6I8NA31_ORNAN</name>
<dbReference type="InterPro" id="IPR003961">
    <property type="entry name" value="FN3_dom"/>
</dbReference>
<dbReference type="Bgee" id="ENSOANG00000050447">
    <property type="expression patterns" value="Expressed in brain and 6 other cell types or tissues"/>
</dbReference>
<dbReference type="GO" id="GO:0005886">
    <property type="term" value="C:plasma membrane"/>
    <property type="evidence" value="ECO:0000318"/>
    <property type="project" value="GO_Central"/>
</dbReference>
<feature type="compositionally biased region" description="Low complexity" evidence="5">
    <location>
        <begin position="401"/>
        <end position="412"/>
    </location>
</feature>
<keyword evidence="10" id="KW-1185">Reference proteome</keyword>
<dbReference type="RefSeq" id="XP_028932129.1">
    <property type="nucleotide sequence ID" value="XM_029076296.1"/>
</dbReference>
<dbReference type="Pfam" id="PF01108">
    <property type="entry name" value="Tissue_fac"/>
    <property type="match status" value="1"/>
</dbReference>
<sequence length="591" mass="63751">MASCLLALTATLFLPVSPPAAGADLPEPQEVKFEAQLFYHILRWVPGPGQPANTVYEVQYLRYGEPPWHPVPACTGTLALFCDLTLETLEPHLKDSGYFARVRAVAGNVTSKWNKTARLTLEEVILKIAGMKLEARGTMIHVELQLPRKKKGDLLVTYESIFEYFREYEVSIRRVSDNYTLIHKKKGLEEFSVKTPGGSGEFCVRVKPLIGSRPNSGLWSEESCVVLSEQFLTVTSIVTSCLGIILFVCLVLGFLAVHLYIKRPMKTPEVLKSLMKPSPLCIASDEAESVRKDAVHLLQGMVLPRGSGDLTHTLLHGSTDSGFSSPQHSSPQSSTCAVLSPDPGPTDPTLAWGEPPGSNGGDSGSSTDSGICLHSPCTGPCPEPVHSWTPTEDCEEDSGISLAPASPSLLRSPRTAEYQLAEPEPSVAPGPAENPAAGLQFRGYVKQAKGLDTDLGLDRPLSQDHPQLAYRSCPDEGHASLAWSQPAPTQGYLKQTPPGREQEPRPAPWDPPGEDSAVSVSWGECKATNWQGSFRPLDPGLLELPLISSLFLPQDCWPPATITASGLWSPTAISPGPLTQNTTTPVFGPGD</sequence>
<feature type="transmembrane region" description="Helical" evidence="6">
    <location>
        <begin position="237"/>
        <end position="261"/>
    </location>
</feature>
<dbReference type="InterPro" id="IPR013783">
    <property type="entry name" value="Ig-like_fold"/>
</dbReference>
<accession>A0A6I8NA31</accession>
<dbReference type="CTD" id="3587"/>
<reference evidence="9" key="3">
    <citation type="submission" date="2025-09" db="UniProtKB">
        <authorList>
            <consortium name="Ensembl"/>
        </authorList>
    </citation>
    <scope>IDENTIFICATION</scope>
    <source>
        <strain evidence="9">Glennie</strain>
    </source>
</reference>
<keyword evidence="6" id="KW-0812">Transmembrane</keyword>
<evidence type="ECO:0000256" key="6">
    <source>
        <dbReference type="SAM" id="Phobius"/>
    </source>
</evidence>
<evidence type="ECO:0000256" key="4">
    <source>
        <dbReference type="ARBA" id="ARBA00023170"/>
    </source>
</evidence>
<reference evidence="9" key="2">
    <citation type="submission" date="2025-08" db="UniProtKB">
        <authorList>
            <consortium name="Ensembl"/>
        </authorList>
    </citation>
    <scope>IDENTIFICATION</scope>
    <source>
        <strain evidence="9">Glennie</strain>
    </source>
</reference>
<dbReference type="GO" id="GO:0004920">
    <property type="term" value="F:interleukin-10 receptor activity"/>
    <property type="evidence" value="ECO:0000318"/>
    <property type="project" value="GO_Central"/>
</dbReference>
<evidence type="ECO:0000259" key="8">
    <source>
        <dbReference type="Pfam" id="PF01108"/>
    </source>
</evidence>
<feature type="chain" id="PRO_5026128785" evidence="7">
    <location>
        <begin position="23"/>
        <end position="591"/>
    </location>
</feature>
<dbReference type="GeneTree" id="ENSGT00510000048847"/>
<keyword evidence="4" id="KW-0675">Receptor</keyword>
<keyword evidence="6" id="KW-1133">Transmembrane helix</keyword>
<dbReference type="GO" id="GO:0019221">
    <property type="term" value="P:cytokine-mediated signaling pathway"/>
    <property type="evidence" value="ECO:0000318"/>
    <property type="project" value="GO_Central"/>
</dbReference>
<keyword evidence="2 7" id="KW-0732">Signal</keyword>
<dbReference type="Proteomes" id="UP000002279">
    <property type="component" value="Chromosome 11"/>
</dbReference>
<dbReference type="AlphaFoldDB" id="A0A6I8NA31"/>
<feature type="domain" description="Fibronectin type-III" evidence="8">
    <location>
        <begin position="6"/>
        <end position="113"/>
    </location>
</feature>
<dbReference type="InterPro" id="IPR036116">
    <property type="entry name" value="FN3_sf"/>
</dbReference>
<feature type="compositionally biased region" description="Low complexity" evidence="5">
    <location>
        <begin position="324"/>
        <end position="334"/>
    </location>
</feature>
<protein>
    <submittedName>
        <fullName evidence="9">Interleukin 10 receptor subunit alpha</fullName>
    </submittedName>
</protein>
<evidence type="ECO:0000256" key="5">
    <source>
        <dbReference type="SAM" id="MobiDB-lite"/>
    </source>
</evidence>
<dbReference type="SUPFAM" id="SSF49265">
    <property type="entry name" value="Fibronectin type III"/>
    <property type="match status" value="2"/>
</dbReference>
<dbReference type="FunFam" id="2.60.40.10:FF:000348">
    <property type="entry name" value="Interleukin 20 receptor subunit alpha"/>
    <property type="match status" value="1"/>
</dbReference>
<evidence type="ECO:0000256" key="3">
    <source>
        <dbReference type="ARBA" id="ARBA00023157"/>
    </source>
</evidence>
<dbReference type="OrthoDB" id="9886749at2759"/>
<reference evidence="9 10" key="1">
    <citation type="journal article" date="2008" name="Nature">
        <title>Genome analysis of the platypus reveals unique signatures of evolution.</title>
        <authorList>
            <person name="Warren W.C."/>
            <person name="Hillier L.W."/>
            <person name="Marshall Graves J.A."/>
            <person name="Birney E."/>
            <person name="Ponting C.P."/>
            <person name="Grutzner F."/>
            <person name="Belov K."/>
            <person name="Miller W."/>
            <person name="Clarke L."/>
            <person name="Chinwalla A.T."/>
            <person name="Yang S.P."/>
            <person name="Heger A."/>
            <person name="Locke D.P."/>
            <person name="Miethke P."/>
            <person name="Waters P.D."/>
            <person name="Veyrunes F."/>
            <person name="Fulton L."/>
            <person name="Fulton B."/>
            <person name="Graves T."/>
            <person name="Wallis J."/>
            <person name="Puente X.S."/>
            <person name="Lopez-Otin C."/>
            <person name="Ordonez G.R."/>
            <person name="Eichler E.E."/>
            <person name="Chen L."/>
            <person name="Cheng Z."/>
            <person name="Deakin J.E."/>
            <person name="Alsop A."/>
            <person name="Thompson K."/>
            <person name="Kirby P."/>
            <person name="Papenfuss A.T."/>
            <person name="Wakefield M.J."/>
            <person name="Olender T."/>
            <person name="Lancet D."/>
            <person name="Huttley G.A."/>
            <person name="Smit A.F."/>
            <person name="Pask A."/>
            <person name="Temple-Smith P."/>
            <person name="Batzer M.A."/>
            <person name="Walker J.A."/>
            <person name="Konkel M.K."/>
            <person name="Harris R.S."/>
            <person name="Whittington C.M."/>
            <person name="Wong E.S."/>
            <person name="Gemmell N.J."/>
            <person name="Buschiazzo E."/>
            <person name="Vargas Jentzsch I.M."/>
            <person name="Merkel A."/>
            <person name="Schmitz J."/>
            <person name="Zemann A."/>
            <person name="Churakov G."/>
            <person name="Kriegs J.O."/>
            <person name="Brosius J."/>
            <person name="Murchison E.P."/>
            <person name="Sachidanandam R."/>
            <person name="Smith C."/>
            <person name="Hannon G.J."/>
            <person name="Tsend-Ayush E."/>
            <person name="McMillan D."/>
            <person name="Attenborough R."/>
            <person name="Rens W."/>
            <person name="Ferguson-Smith M."/>
            <person name="Lefevre C.M."/>
            <person name="Sharp J.A."/>
            <person name="Nicholas K.R."/>
            <person name="Ray D.A."/>
            <person name="Kube M."/>
            <person name="Reinhardt R."/>
            <person name="Pringle T.H."/>
            <person name="Taylor J."/>
            <person name="Jones R.C."/>
            <person name="Nixon B."/>
            <person name="Dacheux J.L."/>
            <person name="Niwa H."/>
            <person name="Sekita Y."/>
            <person name="Huang X."/>
            <person name="Stark A."/>
            <person name="Kheradpour P."/>
            <person name="Kellis M."/>
            <person name="Flicek P."/>
            <person name="Chen Y."/>
            <person name="Webber C."/>
            <person name="Hardison R."/>
            <person name="Nelson J."/>
            <person name="Hallsworth-Pepin K."/>
            <person name="Delehaunty K."/>
            <person name="Markovic C."/>
            <person name="Minx P."/>
            <person name="Feng Y."/>
            <person name="Kremitzki C."/>
            <person name="Mitreva M."/>
            <person name="Glasscock J."/>
            <person name="Wylie T."/>
            <person name="Wohldmann P."/>
            <person name="Thiru P."/>
            <person name="Nhan M.N."/>
            <person name="Pohl C.S."/>
            <person name="Smith S.M."/>
            <person name="Hou S."/>
            <person name="Nefedov M."/>
            <person name="de Jong P.J."/>
            <person name="Renfree M.B."/>
            <person name="Mardis E.R."/>
            <person name="Wilson R.K."/>
        </authorList>
    </citation>
    <scope>NUCLEOTIDE SEQUENCE [LARGE SCALE GENOMIC DNA]</scope>
    <source>
        <strain evidence="9 10">Glennie</strain>
    </source>
</reference>
<dbReference type="InterPro" id="IPR050650">
    <property type="entry name" value="Type-II_Cytokine-TF_Rcpt"/>
</dbReference>
<feature type="region of interest" description="Disordered" evidence="5">
    <location>
        <begin position="314"/>
        <end position="368"/>
    </location>
</feature>
<dbReference type="PANTHER" id="PTHR20859">
    <property type="entry name" value="INTERFERON/INTERLEUKIN RECEPTOR"/>
    <property type="match status" value="1"/>
</dbReference>
<dbReference type="PANTHER" id="PTHR20859:SF90">
    <property type="entry name" value="INTERLEUKIN-10 RECEPTOR SUBUNIT ALPHA"/>
    <property type="match status" value="1"/>
</dbReference>
<proteinExistence type="inferred from homology"/>
<feature type="signal peptide" evidence="7">
    <location>
        <begin position="1"/>
        <end position="22"/>
    </location>
</feature>
<dbReference type="InParanoid" id="A0A6I8NA31"/>
<keyword evidence="6" id="KW-0472">Membrane</keyword>
<dbReference type="GeneID" id="103167426"/>
<dbReference type="Ensembl" id="ENSOANT00000070806.1">
    <property type="protein sequence ID" value="ENSOANP00000038007.1"/>
    <property type="gene ID" value="ENSOANG00000050447.1"/>
</dbReference>
<evidence type="ECO:0000313" key="9">
    <source>
        <dbReference type="Ensembl" id="ENSOANP00000038007.1"/>
    </source>
</evidence>
<gene>
    <name evidence="9" type="primary">IL10RA</name>
</gene>
<dbReference type="OMA" id="TGQWNQP"/>
<organism evidence="9 10">
    <name type="scientific">Ornithorhynchus anatinus</name>
    <name type="common">Duckbill platypus</name>
    <dbReference type="NCBI Taxonomy" id="9258"/>
    <lineage>
        <taxon>Eukaryota</taxon>
        <taxon>Metazoa</taxon>
        <taxon>Chordata</taxon>
        <taxon>Craniata</taxon>
        <taxon>Vertebrata</taxon>
        <taxon>Euteleostomi</taxon>
        <taxon>Mammalia</taxon>
        <taxon>Monotremata</taxon>
        <taxon>Ornithorhynchidae</taxon>
        <taxon>Ornithorhynchus</taxon>
    </lineage>
</organism>